<protein>
    <recommendedName>
        <fullName evidence="3">Class I SAM-dependent methyltransferase</fullName>
    </recommendedName>
</protein>
<dbReference type="Proteomes" id="UP000322699">
    <property type="component" value="Unassembled WGS sequence"/>
</dbReference>
<dbReference type="RefSeq" id="WP_160148164.1">
    <property type="nucleotide sequence ID" value="NZ_LWSK01000071.1"/>
</dbReference>
<comment type="caution">
    <text evidence="1">The sequence shown here is derived from an EMBL/GenBank/DDBJ whole genome shotgun (WGS) entry which is preliminary data.</text>
</comment>
<evidence type="ECO:0008006" key="3">
    <source>
        <dbReference type="Google" id="ProtNLM"/>
    </source>
</evidence>
<keyword evidence="2" id="KW-1185">Reference proteome</keyword>
<dbReference type="SUPFAM" id="SSF53335">
    <property type="entry name" value="S-adenosyl-L-methionine-dependent methyltransferases"/>
    <property type="match status" value="1"/>
</dbReference>
<evidence type="ECO:0000313" key="1">
    <source>
        <dbReference type="EMBL" id="KAA1260992.1"/>
    </source>
</evidence>
<evidence type="ECO:0000313" key="2">
    <source>
        <dbReference type="Proteomes" id="UP000322699"/>
    </source>
</evidence>
<organism evidence="1 2">
    <name type="scientific">Rubripirellula obstinata</name>
    <dbReference type="NCBI Taxonomy" id="406547"/>
    <lineage>
        <taxon>Bacteria</taxon>
        <taxon>Pseudomonadati</taxon>
        <taxon>Planctomycetota</taxon>
        <taxon>Planctomycetia</taxon>
        <taxon>Pirellulales</taxon>
        <taxon>Pirellulaceae</taxon>
        <taxon>Rubripirellula</taxon>
    </lineage>
</organism>
<proteinExistence type="predicted"/>
<dbReference type="InterPro" id="IPR029063">
    <property type="entry name" value="SAM-dependent_MTases_sf"/>
</dbReference>
<sequence length="264" mass="28768">MDNHSHELVEFNNLRNRFPGILQAVDGWLTDREIEFLAAAAAFPTADGEILELGAFHGKSTIVLALAAKLSDGAKVTSVDPLEAAELHANLQAAGVAADVSAIDAFSFDMYGSWDKPLRLLWNDGANDIATVRDDIQAFLPHLADRGIIAFHDVLNRSGDRIHNFVDDILSSDHFGACGICGTIGWAQYHADPSTTASLKAERLALKDLLTPLRAYHTWPRDFGRMTKIAYKIKRSRVPHGPINVAKWIDRVGAGDFAATGLLT</sequence>
<dbReference type="EMBL" id="VRLW01000001">
    <property type="protein sequence ID" value="KAA1260992.1"/>
    <property type="molecule type" value="Genomic_DNA"/>
</dbReference>
<dbReference type="AlphaFoldDB" id="A0A5B1CKY3"/>
<dbReference type="Pfam" id="PF13578">
    <property type="entry name" value="Methyltransf_24"/>
    <property type="match status" value="1"/>
</dbReference>
<gene>
    <name evidence="1" type="ORF">LF1_35340</name>
</gene>
<dbReference type="Gene3D" id="3.40.50.150">
    <property type="entry name" value="Vaccinia Virus protein VP39"/>
    <property type="match status" value="1"/>
</dbReference>
<accession>A0A5B1CKY3</accession>
<name>A0A5B1CKY3_9BACT</name>
<reference evidence="1 2" key="1">
    <citation type="submission" date="2019-08" db="EMBL/GenBank/DDBJ databases">
        <title>Deep-cultivation of Planctomycetes and their phenomic and genomic characterization uncovers novel biology.</title>
        <authorList>
            <person name="Wiegand S."/>
            <person name="Jogler M."/>
            <person name="Boedeker C."/>
            <person name="Pinto D."/>
            <person name="Vollmers J."/>
            <person name="Rivas-Marin E."/>
            <person name="Kohn T."/>
            <person name="Peeters S.H."/>
            <person name="Heuer A."/>
            <person name="Rast P."/>
            <person name="Oberbeckmann S."/>
            <person name="Bunk B."/>
            <person name="Jeske O."/>
            <person name="Meyerdierks A."/>
            <person name="Storesund J.E."/>
            <person name="Kallscheuer N."/>
            <person name="Luecker S."/>
            <person name="Lage O.M."/>
            <person name="Pohl T."/>
            <person name="Merkel B.J."/>
            <person name="Hornburger P."/>
            <person name="Mueller R.-W."/>
            <person name="Bruemmer F."/>
            <person name="Labrenz M."/>
            <person name="Spormann A.M."/>
            <person name="Op Den Camp H."/>
            <person name="Overmann J."/>
            <person name="Amann R."/>
            <person name="Jetten M.S.M."/>
            <person name="Mascher T."/>
            <person name="Medema M.H."/>
            <person name="Devos D.P."/>
            <person name="Kaster A.-K."/>
            <person name="Ovreas L."/>
            <person name="Rohde M."/>
            <person name="Galperin M.Y."/>
            <person name="Jogler C."/>
        </authorList>
    </citation>
    <scope>NUCLEOTIDE SEQUENCE [LARGE SCALE GENOMIC DNA]</scope>
    <source>
        <strain evidence="1 2">LF1</strain>
    </source>
</reference>